<protein>
    <recommendedName>
        <fullName evidence="4">SH3 domain-containing protein</fullName>
    </recommendedName>
</protein>
<organism evidence="2 3">
    <name type="scientific">Shimazuella alba</name>
    <dbReference type="NCBI Taxonomy" id="2690964"/>
    <lineage>
        <taxon>Bacteria</taxon>
        <taxon>Bacillati</taxon>
        <taxon>Bacillota</taxon>
        <taxon>Bacilli</taxon>
        <taxon>Bacillales</taxon>
        <taxon>Thermoactinomycetaceae</taxon>
        <taxon>Shimazuella</taxon>
    </lineage>
</organism>
<dbReference type="EMBL" id="WUUL01000001">
    <property type="protein sequence ID" value="MXQ52172.1"/>
    <property type="molecule type" value="Genomic_DNA"/>
</dbReference>
<comment type="caution">
    <text evidence="2">The sequence shown here is derived from an EMBL/GenBank/DDBJ whole genome shotgun (WGS) entry which is preliminary data.</text>
</comment>
<evidence type="ECO:0000313" key="3">
    <source>
        <dbReference type="Proteomes" id="UP000430692"/>
    </source>
</evidence>
<gene>
    <name evidence="2" type="ORF">GSM42_00095</name>
</gene>
<evidence type="ECO:0000256" key="1">
    <source>
        <dbReference type="SAM" id="MobiDB-lite"/>
    </source>
</evidence>
<proteinExistence type="predicted"/>
<name>A0A6I4VVZ2_9BACL</name>
<feature type="compositionally biased region" description="Acidic residues" evidence="1">
    <location>
        <begin position="112"/>
        <end position="123"/>
    </location>
</feature>
<feature type="region of interest" description="Disordered" evidence="1">
    <location>
        <begin position="27"/>
        <end position="64"/>
    </location>
</feature>
<dbReference type="AlphaFoldDB" id="A0A6I4VVZ2"/>
<feature type="compositionally biased region" description="Basic and acidic residues" evidence="1">
    <location>
        <begin position="124"/>
        <end position="136"/>
    </location>
</feature>
<feature type="compositionally biased region" description="Polar residues" evidence="1">
    <location>
        <begin position="55"/>
        <end position="64"/>
    </location>
</feature>
<evidence type="ECO:0000313" key="2">
    <source>
        <dbReference type="EMBL" id="MXQ52172.1"/>
    </source>
</evidence>
<dbReference type="RefSeq" id="WP_160799227.1">
    <property type="nucleotide sequence ID" value="NZ_WUUL01000001.1"/>
</dbReference>
<dbReference type="Gene3D" id="2.30.30.40">
    <property type="entry name" value="SH3 Domains"/>
    <property type="match status" value="1"/>
</dbReference>
<feature type="compositionally biased region" description="Polar residues" evidence="1">
    <location>
        <begin position="27"/>
        <end position="44"/>
    </location>
</feature>
<evidence type="ECO:0008006" key="4">
    <source>
        <dbReference type="Google" id="ProtNLM"/>
    </source>
</evidence>
<sequence>MRYLYIFLFSILFLVPTGCGLVTFPSKQVSTDSNPATQQKQSIAKQHGPMDENKQPTQEKTISNRVNEQIITVVREDEAEKEIPTKVMTPVKIITSPEDPKDGNSIEPTAPSEDETKENEEAEADAKYEEAKKKAAELVNTKQTVSSDQGNVYQNPKEDSSVLLQIVKNQSIQVDKTEVDKEDAEIWCYVTGNNGQQDFTGWISYKIIEQVKQP</sequence>
<feature type="compositionally biased region" description="Polar residues" evidence="1">
    <location>
        <begin position="140"/>
        <end position="154"/>
    </location>
</feature>
<accession>A0A6I4VVZ2</accession>
<keyword evidence="3" id="KW-1185">Reference proteome</keyword>
<dbReference type="Proteomes" id="UP000430692">
    <property type="component" value="Unassembled WGS sequence"/>
</dbReference>
<feature type="region of interest" description="Disordered" evidence="1">
    <location>
        <begin position="91"/>
        <end position="154"/>
    </location>
</feature>
<reference evidence="2 3" key="1">
    <citation type="submission" date="2019-12" db="EMBL/GenBank/DDBJ databases">
        <title>Whole-genome analyses of novel actinobacteria.</title>
        <authorList>
            <person name="Sahin N."/>
            <person name="Saygin H."/>
        </authorList>
    </citation>
    <scope>NUCLEOTIDE SEQUENCE [LARGE SCALE GENOMIC DNA]</scope>
    <source>
        <strain evidence="2 3">KC615</strain>
    </source>
</reference>